<sequence>MALHEDPRAAPSIPLLPHRPPFFSLVPPPSSTPFRPSTRLHALVERTPHDLLRSRARSCPAPPPPPHLATPDSVAARRHSHGTSLQAAPRSSPNPRLSAVVGVAQRRATPPPSPRLDLASRGQTAAYLHWPRAHALPRPASTSLLAERCGRGRRAPCGKERLGGHRCSALPEALRSLGASPSRWVSLGRRTRQGAPFWPQRPRLPAIDKAAGEC</sequence>
<accession>A0A5C5FKY6</accession>
<feature type="region of interest" description="Disordered" evidence="1">
    <location>
        <begin position="1"/>
        <end position="35"/>
    </location>
</feature>
<evidence type="ECO:0000256" key="1">
    <source>
        <dbReference type="SAM" id="MobiDB-lite"/>
    </source>
</evidence>
<feature type="compositionally biased region" description="Polar residues" evidence="1">
    <location>
        <begin position="82"/>
        <end position="95"/>
    </location>
</feature>
<reference evidence="2 3" key="1">
    <citation type="submission" date="2019-03" db="EMBL/GenBank/DDBJ databases">
        <title>Rhodosporidium diobovatum UCD-FST 08-225 genome sequencing, assembly, and annotation.</title>
        <authorList>
            <person name="Fakankun I.U."/>
            <person name="Fristensky B."/>
            <person name="Levin D.B."/>
        </authorList>
    </citation>
    <scope>NUCLEOTIDE SEQUENCE [LARGE SCALE GENOMIC DNA]</scope>
    <source>
        <strain evidence="2 3">UCD-FST 08-225</strain>
    </source>
</reference>
<proteinExistence type="predicted"/>
<dbReference type="AlphaFoldDB" id="A0A5C5FKY6"/>
<protein>
    <submittedName>
        <fullName evidence="2">Uncharacterized protein</fullName>
    </submittedName>
</protein>
<organism evidence="2 3">
    <name type="scientific">Rhodotorula diobovata</name>
    <dbReference type="NCBI Taxonomy" id="5288"/>
    <lineage>
        <taxon>Eukaryota</taxon>
        <taxon>Fungi</taxon>
        <taxon>Dikarya</taxon>
        <taxon>Basidiomycota</taxon>
        <taxon>Pucciniomycotina</taxon>
        <taxon>Microbotryomycetes</taxon>
        <taxon>Sporidiobolales</taxon>
        <taxon>Sporidiobolaceae</taxon>
        <taxon>Rhodotorula</taxon>
    </lineage>
</organism>
<feature type="region of interest" description="Disordered" evidence="1">
    <location>
        <begin position="54"/>
        <end position="97"/>
    </location>
</feature>
<gene>
    <name evidence="2" type="ORF">DMC30DRAFT_125366</name>
</gene>
<evidence type="ECO:0000313" key="3">
    <source>
        <dbReference type="Proteomes" id="UP000311382"/>
    </source>
</evidence>
<evidence type="ECO:0000313" key="2">
    <source>
        <dbReference type="EMBL" id="TNY17375.1"/>
    </source>
</evidence>
<comment type="caution">
    <text evidence="2">The sequence shown here is derived from an EMBL/GenBank/DDBJ whole genome shotgun (WGS) entry which is preliminary data.</text>
</comment>
<dbReference type="Proteomes" id="UP000311382">
    <property type="component" value="Unassembled WGS sequence"/>
</dbReference>
<dbReference type="EMBL" id="SOZI01000210">
    <property type="protein sequence ID" value="TNY17375.1"/>
    <property type="molecule type" value="Genomic_DNA"/>
</dbReference>
<keyword evidence="3" id="KW-1185">Reference proteome</keyword>
<name>A0A5C5FKY6_9BASI</name>